<organism evidence="1 2">
    <name type="scientific">Arachnia rubra</name>
    <dbReference type="NCBI Taxonomy" id="1547448"/>
    <lineage>
        <taxon>Bacteria</taxon>
        <taxon>Bacillati</taxon>
        <taxon>Actinomycetota</taxon>
        <taxon>Actinomycetes</taxon>
        <taxon>Propionibacteriales</taxon>
        <taxon>Propionibacteriaceae</taxon>
        <taxon>Arachnia</taxon>
    </lineage>
</organism>
<dbReference type="EMBL" id="CP072384">
    <property type="protein sequence ID" value="QUC08046.1"/>
    <property type="molecule type" value="Genomic_DNA"/>
</dbReference>
<name>A0ABX7Y4W8_9ACTN</name>
<gene>
    <name evidence="1" type="ORF">J5A65_14250</name>
</gene>
<sequence length="82" mass="9147">MSRTTIAVREETRARIKAGAANESKTIDAYLRMLLDEYERRRFWASFEDVTPHSYAAAVSSDGDALDEGYSAEDRALAAEEA</sequence>
<keyword evidence="2" id="KW-1185">Reference proteome</keyword>
<reference evidence="1 2" key="1">
    <citation type="submission" date="2021-03" db="EMBL/GenBank/DDBJ databases">
        <title>Human Oral Microbial Genomes.</title>
        <authorList>
            <person name="Johnston C.D."/>
            <person name="Chen T."/>
            <person name="Dewhirst F.E."/>
        </authorList>
    </citation>
    <scope>NUCLEOTIDE SEQUENCE [LARGE SCALE GENOMIC DNA]</scope>
    <source>
        <strain evidence="1 2">DSMZ 100122</strain>
    </source>
</reference>
<dbReference type="RefSeq" id="WP_212323489.1">
    <property type="nucleotide sequence ID" value="NZ_AP024463.1"/>
</dbReference>
<evidence type="ECO:0000313" key="2">
    <source>
        <dbReference type="Proteomes" id="UP000678513"/>
    </source>
</evidence>
<evidence type="ECO:0008006" key="3">
    <source>
        <dbReference type="Google" id="ProtNLM"/>
    </source>
</evidence>
<proteinExistence type="predicted"/>
<protein>
    <recommendedName>
        <fullName evidence="3">Toxin-antitoxin system protein</fullName>
    </recommendedName>
</protein>
<dbReference type="Proteomes" id="UP000678513">
    <property type="component" value="Chromosome"/>
</dbReference>
<accession>A0ABX7Y4W8</accession>
<evidence type="ECO:0000313" key="1">
    <source>
        <dbReference type="EMBL" id="QUC08046.1"/>
    </source>
</evidence>